<protein>
    <submittedName>
        <fullName evidence="1">Uncharacterized protein</fullName>
    </submittedName>
</protein>
<dbReference type="AlphaFoldDB" id="A0A8X6YJN0"/>
<organism evidence="1 2">
    <name type="scientific">Trichonephila inaurata madagascariensis</name>
    <dbReference type="NCBI Taxonomy" id="2747483"/>
    <lineage>
        <taxon>Eukaryota</taxon>
        <taxon>Metazoa</taxon>
        <taxon>Ecdysozoa</taxon>
        <taxon>Arthropoda</taxon>
        <taxon>Chelicerata</taxon>
        <taxon>Arachnida</taxon>
        <taxon>Araneae</taxon>
        <taxon>Araneomorphae</taxon>
        <taxon>Entelegynae</taxon>
        <taxon>Araneoidea</taxon>
        <taxon>Nephilidae</taxon>
        <taxon>Trichonephila</taxon>
        <taxon>Trichonephila inaurata</taxon>
    </lineage>
</organism>
<evidence type="ECO:0000313" key="1">
    <source>
        <dbReference type="EMBL" id="GFY73568.1"/>
    </source>
</evidence>
<dbReference type="Proteomes" id="UP000886998">
    <property type="component" value="Unassembled WGS sequence"/>
</dbReference>
<sequence length="118" mass="13205">MCYEILLQMVTVEITDTRAATACKYLLNIVRELGIGTAERSTSHTVFVKDSVNKVHQMLSEVESFQLFDCHEITEIIDGLESSHLLDTGEDLEKEKVADDFHSLFSLSATEKESLPPA</sequence>
<proteinExistence type="predicted"/>
<name>A0A8X6YJN0_9ARAC</name>
<gene>
    <name evidence="1" type="ORF">TNIN_104261</name>
</gene>
<keyword evidence="2" id="KW-1185">Reference proteome</keyword>
<reference evidence="1" key="1">
    <citation type="submission" date="2020-08" db="EMBL/GenBank/DDBJ databases">
        <title>Multicomponent nature underlies the extraordinary mechanical properties of spider dragline silk.</title>
        <authorList>
            <person name="Kono N."/>
            <person name="Nakamura H."/>
            <person name="Mori M."/>
            <person name="Yoshida Y."/>
            <person name="Ohtoshi R."/>
            <person name="Malay A.D."/>
            <person name="Moran D.A.P."/>
            <person name="Tomita M."/>
            <person name="Numata K."/>
            <person name="Arakawa K."/>
        </authorList>
    </citation>
    <scope>NUCLEOTIDE SEQUENCE</scope>
</reference>
<comment type="caution">
    <text evidence="1">The sequence shown here is derived from an EMBL/GenBank/DDBJ whole genome shotgun (WGS) entry which is preliminary data.</text>
</comment>
<dbReference type="EMBL" id="BMAV01020193">
    <property type="protein sequence ID" value="GFY73568.1"/>
    <property type="molecule type" value="Genomic_DNA"/>
</dbReference>
<accession>A0A8X6YJN0</accession>
<evidence type="ECO:0000313" key="2">
    <source>
        <dbReference type="Proteomes" id="UP000886998"/>
    </source>
</evidence>